<protein>
    <submittedName>
        <fullName evidence="4">Uncharacterized protein LOC109009018</fullName>
    </submittedName>
</protein>
<dbReference type="PANTHER" id="PTHR33116">
    <property type="entry name" value="REVERSE TRANSCRIPTASE ZINC-BINDING DOMAIN-CONTAINING PROTEIN-RELATED-RELATED"/>
    <property type="match status" value="1"/>
</dbReference>
<name>A0A2I4GLW2_JUGRE</name>
<dbReference type="AlphaFoldDB" id="A0A2I4GLW2"/>
<feature type="region of interest" description="Disordered" evidence="1">
    <location>
        <begin position="603"/>
        <end position="628"/>
    </location>
</feature>
<accession>A0A2I4GLW2</accession>
<dbReference type="Gramene" id="Jr05_12220_p1">
    <property type="protein sequence ID" value="cds.Jr05_12220_p1"/>
    <property type="gene ID" value="Jr05_12220"/>
</dbReference>
<dbReference type="STRING" id="51240.A0A2I4GLW2"/>
<dbReference type="Proteomes" id="UP000235220">
    <property type="component" value="Chromosome 5"/>
</dbReference>
<dbReference type="Pfam" id="PF00078">
    <property type="entry name" value="RVT_1"/>
    <property type="match status" value="1"/>
</dbReference>
<evidence type="ECO:0000256" key="1">
    <source>
        <dbReference type="SAM" id="MobiDB-lite"/>
    </source>
</evidence>
<dbReference type="RefSeq" id="XP_018844886.1">
    <property type="nucleotide sequence ID" value="XM_018989341.1"/>
</dbReference>
<feature type="compositionally biased region" description="Basic and acidic residues" evidence="1">
    <location>
        <begin position="603"/>
        <end position="618"/>
    </location>
</feature>
<evidence type="ECO:0000259" key="2">
    <source>
        <dbReference type="Pfam" id="PF00078"/>
    </source>
</evidence>
<evidence type="ECO:0000313" key="3">
    <source>
        <dbReference type="Proteomes" id="UP000235220"/>
    </source>
</evidence>
<sequence length="628" mass="72411">MFGKAKVEGLTASSLDHHPFMPYVRKDSRFVSKRQHSFKFEASWIREDECEELIRTAWTDTPQIGMEPLVCVHNMLRVCSSKLSSTFRRRDVERCHDIEKLNKRIKELQDREGPNNSAKLHMLQQKRRKNNQITLVVDANSYLKEGNEEVVEAFRQYYTEVYKTIAPSCNQVTKGVQSIRIQVIEQMNEELEKPFTRNEVLATLKQMGPLKAPGPNGFEACFYQTYWHTVGDKRMRFRERWIGLIMECITSVSYVVLVNGRPRDVIYPSQGIRQGDPISPYLFLLSADGLSSLINVAKVKGDIRGMTVARGGIKVSHILFADDSIIFARAKWLEWLKVKEILRVYEVASGQCMNLQKTTMMFSSPVRQEEKERILQDLREMVQSSCEKYLGLPIMVGRACYDTFRRIKDRVWHKINNWKNQFLSPAGKKILLKEVIQYIPTYCMSVFRLPKSWEKMGFAKMVGGLGFRELESFNTALLAKQCWRLVTKPNSITTMEGLVWRVGNGLNIKVWEDKWLPSKPSHRVQSPIKHLNAKAKVVELLGNGGNWDIEVVKATFNEEEAEVICNIRFNHTGLEDKRIWAYSKNGCFNVRSTYHLELSRKKELKGESSEGESLKKGGESCGSLIPRE</sequence>
<gene>
    <name evidence="4" type="primary">LOC109009018</name>
</gene>
<keyword evidence="3" id="KW-1185">Reference proteome</keyword>
<reference evidence="4" key="1">
    <citation type="submission" date="2025-08" db="UniProtKB">
        <authorList>
            <consortium name="RefSeq"/>
        </authorList>
    </citation>
    <scope>IDENTIFICATION</scope>
    <source>
        <tissue evidence="4">Leaves</tissue>
    </source>
</reference>
<feature type="domain" description="Reverse transcriptase" evidence="2">
    <location>
        <begin position="219"/>
        <end position="393"/>
    </location>
</feature>
<evidence type="ECO:0000313" key="4">
    <source>
        <dbReference type="RefSeq" id="XP_018844886.1"/>
    </source>
</evidence>
<proteinExistence type="predicted"/>
<dbReference type="GeneID" id="109009018"/>
<dbReference type="InterPro" id="IPR000477">
    <property type="entry name" value="RT_dom"/>
</dbReference>
<organism evidence="3 4">
    <name type="scientific">Juglans regia</name>
    <name type="common">English walnut</name>
    <dbReference type="NCBI Taxonomy" id="51240"/>
    <lineage>
        <taxon>Eukaryota</taxon>
        <taxon>Viridiplantae</taxon>
        <taxon>Streptophyta</taxon>
        <taxon>Embryophyta</taxon>
        <taxon>Tracheophyta</taxon>
        <taxon>Spermatophyta</taxon>
        <taxon>Magnoliopsida</taxon>
        <taxon>eudicotyledons</taxon>
        <taxon>Gunneridae</taxon>
        <taxon>Pentapetalae</taxon>
        <taxon>rosids</taxon>
        <taxon>fabids</taxon>
        <taxon>Fagales</taxon>
        <taxon>Juglandaceae</taxon>
        <taxon>Juglans</taxon>
    </lineage>
</organism>
<dbReference type="KEGG" id="jre:109009018"/>
<dbReference type="PANTHER" id="PTHR33116:SF86">
    <property type="entry name" value="REVERSE TRANSCRIPTASE DOMAIN-CONTAINING PROTEIN"/>
    <property type="match status" value="1"/>
</dbReference>